<proteinExistence type="predicted"/>
<accession>A0A1R3J1M2</accession>
<organism evidence="1 2">
    <name type="scientific">Corchorus olitorius</name>
    <dbReference type="NCBI Taxonomy" id="93759"/>
    <lineage>
        <taxon>Eukaryota</taxon>
        <taxon>Viridiplantae</taxon>
        <taxon>Streptophyta</taxon>
        <taxon>Embryophyta</taxon>
        <taxon>Tracheophyta</taxon>
        <taxon>Spermatophyta</taxon>
        <taxon>Magnoliopsida</taxon>
        <taxon>eudicotyledons</taxon>
        <taxon>Gunneridae</taxon>
        <taxon>Pentapetalae</taxon>
        <taxon>rosids</taxon>
        <taxon>malvids</taxon>
        <taxon>Malvales</taxon>
        <taxon>Malvaceae</taxon>
        <taxon>Grewioideae</taxon>
        <taxon>Apeibeae</taxon>
        <taxon>Corchorus</taxon>
    </lineage>
</organism>
<dbReference type="AlphaFoldDB" id="A0A1R3J1M2"/>
<evidence type="ECO:0000313" key="1">
    <source>
        <dbReference type="EMBL" id="OMO88723.1"/>
    </source>
</evidence>
<dbReference type="EMBL" id="AWUE01017011">
    <property type="protein sequence ID" value="OMO88723.1"/>
    <property type="molecule type" value="Genomic_DNA"/>
</dbReference>
<name>A0A1R3J1M2_9ROSI</name>
<comment type="caution">
    <text evidence="1">The sequence shown here is derived from an EMBL/GenBank/DDBJ whole genome shotgun (WGS) entry which is preliminary data.</text>
</comment>
<protein>
    <submittedName>
        <fullName evidence="1">Uncharacterized protein</fullName>
    </submittedName>
</protein>
<sequence length="46" mass="5243">MGRCLGAVSGGLGLRWQWGVAAYGGRSWFEWHDWNFWVKFVAKLVG</sequence>
<dbReference type="Proteomes" id="UP000187203">
    <property type="component" value="Unassembled WGS sequence"/>
</dbReference>
<gene>
    <name evidence="1" type="ORF">COLO4_20099</name>
</gene>
<evidence type="ECO:0000313" key="2">
    <source>
        <dbReference type="Proteomes" id="UP000187203"/>
    </source>
</evidence>
<reference evidence="2" key="1">
    <citation type="submission" date="2013-09" db="EMBL/GenBank/DDBJ databases">
        <title>Corchorus olitorius genome sequencing.</title>
        <authorList>
            <person name="Alam M."/>
            <person name="Haque M.S."/>
            <person name="Islam M.S."/>
            <person name="Emdad E.M."/>
            <person name="Islam M.M."/>
            <person name="Ahmed B."/>
            <person name="Halim A."/>
            <person name="Hossen Q.M.M."/>
            <person name="Hossain M.Z."/>
            <person name="Ahmed R."/>
            <person name="Khan M.M."/>
            <person name="Islam R."/>
            <person name="Rashid M.M."/>
            <person name="Khan S.A."/>
            <person name="Rahman M.S."/>
            <person name="Alam M."/>
            <person name="Yahiya A.S."/>
            <person name="Khan M.S."/>
            <person name="Azam M.S."/>
            <person name="Haque T."/>
            <person name="Lashkar M.Z.H."/>
            <person name="Akhand A.I."/>
            <person name="Morshed G."/>
            <person name="Roy S."/>
            <person name="Uddin K.S."/>
            <person name="Rabeya T."/>
            <person name="Hossain A.S."/>
            <person name="Chowdhury A."/>
            <person name="Snigdha A.R."/>
            <person name="Mortoza M.S."/>
            <person name="Matin S.A."/>
            <person name="Hoque S.M.E."/>
            <person name="Islam M.K."/>
            <person name="Roy D.K."/>
            <person name="Haider R."/>
            <person name="Moosa M.M."/>
            <person name="Elias S.M."/>
            <person name="Hasan A.M."/>
            <person name="Jahan S."/>
            <person name="Shafiuddin M."/>
            <person name="Mahmood N."/>
            <person name="Shommy N.S."/>
        </authorList>
    </citation>
    <scope>NUCLEOTIDE SEQUENCE [LARGE SCALE GENOMIC DNA]</scope>
    <source>
        <strain evidence="2">cv. O-4</strain>
    </source>
</reference>
<keyword evidence="2" id="KW-1185">Reference proteome</keyword>